<dbReference type="Gene3D" id="3.40.109.40">
    <property type="match status" value="1"/>
</dbReference>
<organism evidence="2 3">
    <name type="scientific">Neglectibacter timonensis</name>
    <dbReference type="NCBI Taxonomy" id="1776382"/>
    <lineage>
        <taxon>Bacteria</taxon>
        <taxon>Bacillati</taxon>
        <taxon>Bacillota</taxon>
        <taxon>Clostridia</taxon>
        <taxon>Eubacteriales</taxon>
        <taxon>Oscillospiraceae</taxon>
        <taxon>Neglectibacter</taxon>
    </lineage>
</organism>
<evidence type="ECO:0000259" key="1">
    <source>
        <dbReference type="Pfam" id="PF02965"/>
    </source>
</evidence>
<name>A0ABT1RWT0_9FIRM</name>
<reference evidence="2 3" key="1">
    <citation type="submission" date="2022-06" db="EMBL/GenBank/DDBJ databases">
        <title>Isolation of gut microbiota from human fecal samples.</title>
        <authorList>
            <person name="Pamer E.G."/>
            <person name="Barat B."/>
            <person name="Waligurski E."/>
            <person name="Medina S."/>
            <person name="Paddock L."/>
            <person name="Mostad J."/>
        </authorList>
    </citation>
    <scope>NUCLEOTIDE SEQUENCE [LARGE SCALE GENOMIC DNA]</scope>
    <source>
        <strain evidence="2 3">DFI.9.73</strain>
    </source>
</reference>
<dbReference type="RefSeq" id="WP_066865912.1">
    <property type="nucleotide sequence ID" value="NZ_CABKVV010000014.1"/>
</dbReference>
<dbReference type="Pfam" id="PF02965">
    <property type="entry name" value="Met_synt_B12"/>
    <property type="match status" value="1"/>
</dbReference>
<dbReference type="InterPro" id="IPR004223">
    <property type="entry name" value="VitB12-dep_Met_synth_activ_dom"/>
</dbReference>
<dbReference type="EMBL" id="JANFZH010000006">
    <property type="protein sequence ID" value="MCQ4839129.1"/>
    <property type="molecule type" value="Genomic_DNA"/>
</dbReference>
<sequence length="209" mass="23317">MLDRKEVLRYLGCRTENALLERMAVQAEKLVLQAAAPVHVFRRTAIRVEDDTTHVGTTALVSRDLAAHLNGCREVYLLALTLGPGIDRLIRRSEVADPPMVPVLQACAAVYTEFCADEIQKSLEAQAGRCGLYLRPRYSPGYGDFSLENQRFFFDSLEITKRIGVFLTDSFLMIPCKSITAVLGLSEKGTQCHVGKCMSCKLNKCPFRK</sequence>
<evidence type="ECO:0000313" key="2">
    <source>
        <dbReference type="EMBL" id="MCQ4839129.1"/>
    </source>
</evidence>
<evidence type="ECO:0000313" key="3">
    <source>
        <dbReference type="Proteomes" id="UP001524473"/>
    </source>
</evidence>
<dbReference type="Proteomes" id="UP001524473">
    <property type="component" value="Unassembled WGS sequence"/>
</dbReference>
<dbReference type="SUPFAM" id="SSF56507">
    <property type="entry name" value="Methionine synthase activation domain-like"/>
    <property type="match status" value="1"/>
</dbReference>
<keyword evidence="3" id="KW-1185">Reference proteome</keyword>
<comment type="caution">
    <text evidence="2">The sequence shown here is derived from an EMBL/GenBank/DDBJ whole genome shotgun (WGS) entry which is preliminary data.</text>
</comment>
<proteinExistence type="predicted"/>
<dbReference type="InterPro" id="IPR037010">
    <property type="entry name" value="VitB12-dep_Met_synth_activ_sf"/>
</dbReference>
<protein>
    <submittedName>
        <fullName evidence="2">Vitamin B12 dependent methionine synthase activation subunit</fullName>
    </submittedName>
</protein>
<accession>A0ABT1RWT0</accession>
<feature type="domain" description="AdoMet activation" evidence="1">
    <location>
        <begin position="133"/>
        <end position="199"/>
    </location>
</feature>
<dbReference type="GeneID" id="90533117"/>
<gene>
    <name evidence="2" type="ORF">NE695_04280</name>
</gene>